<gene>
    <name evidence="2" type="ORF">ACH429_11720</name>
</gene>
<accession>A0ABW7USC7</accession>
<reference evidence="2 3" key="1">
    <citation type="submission" date="2024-10" db="EMBL/GenBank/DDBJ databases">
        <title>The Natural Products Discovery Center: Release of the First 8490 Sequenced Strains for Exploring Actinobacteria Biosynthetic Diversity.</title>
        <authorList>
            <person name="Kalkreuter E."/>
            <person name="Kautsar S.A."/>
            <person name="Yang D."/>
            <person name="Bader C.D."/>
            <person name="Teijaro C.N."/>
            <person name="Fluegel L."/>
            <person name="Davis C.M."/>
            <person name="Simpson J.R."/>
            <person name="Lauterbach L."/>
            <person name="Steele A.D."/>
            <person name="Gui C."/>
            <person name="Meng S."/>
            <person name="Li G."/>
            <person name="Viehrig K."/>
            <person name="Ye F."/>
            <person name="Su P."/>
            <person name="Kiefer A.F."/>
            <person name="Nichols A."/>
            <person name="Cepeda A.J."/>
            <person name="Yan W."/>
            <person name="Fan B."/>
            <person name="Jiang Y."/>
            <person name="Adhikari A."/>
            <person name="Zheng C.-J."/>
            <person name="Schuster L."/>
            <person name="Cowan T.M."/>
            <person name="Smanski M.J."/>
            <person name="Chevrette M.G."/>
            <person name="De Carvalho L.P.S."/>
            <person name="Shen B."/>
        </authorList>
    </citation>
    <scope>NUCLEOTIDE SEQUENCE [LARGE SCALE GENOMIC DNA]</scope>
    <source>
        <strain evidence="2 3">NPDC020327</strain>
    </source>
</reference>
<feature type="domain" description="DUF1918" evidence="1">
    <location>
        <begin position="1"/>
        <end position="58"/>
    </location>
</feature>
<evidence type="ECO:0000313" key="2">
    <source>
        <dbReference type="EMBL" id="MFI1964771.1"/>
    </source>
</evidence>
<dbReference type="EMBL" id="JBIRWE010000004">
    <property type="protein sequence ID" value="MFI1964771.1"/>
    <property type="molecule type" value="Genomic_DNA"/>
</dbReference>
<dbReference type="RefSeq" id="WP_240483536.1">
    <property type="nucleotide sequence ID" value="NZ_JBIRWE010000004.1"/>
</dbReference>
<proteinExistence type="predicted"/>
<dbReference type="InterPro" id="IPR015035">
    <property type="entry name" value="DUF1918"/>
</dbReference>
<evidence type="ECO:0000313" key="3">
    <source>
        <dbReference type="Proteomes" id="UP001611548"/>
    </source>
</evidence>
<comment type="caution">
    <text evidence="2">The sequence shown here is derived from an EMBL/GenBank/DDBJ whole genome shotgun (WGS) entry which is preliminary data.</text>
</comment>
<name>A0ABW7USC7_9ACTN</name>
<dbReference type="Pfam" id="PF08940">
    <property type="entry name" value="DUF1918"/>
    <property type="match status" value="1"/>
</dbReference>
<keyword evidence="3" id="KW-1185">Reference proteome</keyword>
<dbReference type="Proteomes" id="UP001611548">
    <property type="component" value="Unassembled WGS sequence"/>
</dbReference>
<protein>
    <submittedName>
        <fullName evidence="2">DUF1918 domain-containing protein</fullName>
    </submittedName>
</protein>
<dbReference type="Gene3D" id="2.30.30.440">
    <property type="entry name" value="Domain of unknown function DUF1918"/>
    <property type="match status" value="1"/>
</dbReference>
<organism evidence="2 3">
    <name type="scientific">Streptomyces pathocidini</name>
    <dbReference type="NCBI Taxonomy" id="1650571"/>
    <lineage>
        <taxon>Bacteria</taxon>
        <taxon>Bacillati</taxon>
        <taxon>Actinomycetota</taxon>
        <taxon>Actinomycetes</taxon>
        <taxon>Kitasatosporales</taxon>
        <taxon>Streptomycetaceae</taxon>
        <taxon>Streptomyces</taxon>
    </lineage>
</organism>
<sequence>MEAKKGDTLLVHGRTVGHHDRKAKIIEVLGDHGEPPYKVRFEDDGKECLMSPGPDSVIRHPGDPTPGT</sequence>
<evidence type="ECO:0000259" key="1">
    <source>
        <dbReference type="Pfam" id="PF08940"/>
    </source>
</evidence>
<dbReference type="SUPFAM" id="SSF50118">
    <property type="entry name" value="Cell growth inhibitor/plasmid maintenance toxic component"/>
    <property type="match status" value="1"/>
</dbReference>